<protein>
    <submittedName>
        <fullName evidence="3">GCN5 family acetyltransferase</fullName>
    </submittedName>
</protein>
<keyword evidence="4" id="KW-1185">Reference proteome</keyword>
<dbReference type="Gene3D" id="3.40.630.30">
    <property type="match status" value="1"/>
</dbReference>
<dbReference type="InterPro" id="IPR016181">
    <property type="entry name" value="Acyl_CoA_acyltransferase"/>
</dbReference>
<feature type="compositionally biased region" description="Polar residues" evidence="1">
    <location>
        <begin position="273"/>
        <end position="282"/>
    </location>
</feature>
<evidence type="ECO:0000259" key="2">
    <source>
        <dbReference type="PROSITE" id="PS51186"/>
    </source>
</evidence>
<feature type="compositionally biased region" description="Low complexity" evidence="1">
    <location>
        <begin position="260"/>
        <end position="269"/>
    </location>
</feature>
<dbReference type="Pfam" id="PF00583">
    <property type="entry name" value="Acetyltransf_1"/>
    <property type="match status" value="1"/>
</dbReference>
<accession>A0A2P6TGU9</accession>
<dbReference type="SUPFAM" id="SSF55729">
    <property type="entry name" value="Acyl-CoA N-acyltransferases (Nat)"/>
    <property type="match status" value="1"/>
</dbReference>
<dbReference type="EMBL" id="LHPG02000016">
    <property type="protein sequence ID" value="PRW33510.1"/>
    <property type="molecule type" value="Genomic_DNA"/>
</dbReference>
<feature type="domain" description="N-acetyltransferase" evidence="2">
    <location>
        <begin position="7"/>
        <end position="147"/>
    </location>
</feature>
<dbReference type="GO" id="GO:0016747">
    <property type="term" value="F:acyltransferase activity, transferring groups other than amino-acyl groups"/>
    <property type="evidence" value="ECO:0007669"/>
    <property type="project" value="InterPro"/>
</dbReference>
<gene>
    <name evidence="3" type="ORF">C2E21_7560</name>
</gene>
<evidence type="ECO:0000256" key="1">
    <source>
        <dbReference type="SAM" id="MobiDB-lite"/>
    </source>
</evidence>
<dbReference type="OrthoDB" id="514891at2759"/>
<dbReference type="Proteomes" id="UP000239899">
    <property type="component" value="Unassembled WGS sequence"/>
</dbReference>
<name>A0A2P6TGU9_CHLSO</name>
<feature type="region of interest" description="Disordered" evidence="1">
    <location>
        <begin position="260"/>
        <end position="287"/>
    </location>
</feature>
<evidence type="ECO:0000313" key="4">
    <source>
        <dbReference type="Proteomes" id="UP000239899"/>
    </source>
</evidence>
<sequence>MPQSVRARTRAYDPAADHPAVVDMCADVYGGTDPLPKYLAAQLAEPGTRVWVAQREGSSAPESLICCQPRGDALWVWGARTLAAARGCGLGALLLAHTEAHARQEHASLRWLLSTTILANTAMLRLFERQGWHTLCEVDIFPRLEIVQAATRLLEQQQEGQPALLAALLPAAAADLQAVAAAAADLHPRWKACTSASDLAEVHAVLRQQRAAAAGCPASSAALSWAPVDFKLLPLDGEDVESAAAEGNVWVLPSPTPGDAAAAAAHSAHTVQGGHSSSSGGETPSAHPQVDTAFMVLRRSKWLSASDRQHEVWLAAVAAGSEAALASAILQALKLHPRCLEFFIDRCDRFAAPAFVQEAAGKPDTLAGWGTPASYMVWAKRLPPAVRTAEGAEGAAAPVSPRSRV</sequence>
<comment type="caution">
    <text evidence="3">The sequence shown here is derived from an EMBL/GenBank/DDBJ whole genome shotgun (WGS) entry which is preliminary data.</text>
</comment>
<proteinExistence type="predicted"/>
<dbReference type="InterPro" id="IPR000182">
    <property type="entry name" value="GNAT_dom"/>
</dbReference>
<evidence type="ECO:0000313" key="3">
    <source>
        <dbReference type="EMBL" id="PRW33510.1"/>
    </source>
</evidence>
<dbReference type="PROSITE" id="PS51186">
    <property type="entry name" value="GNAT"/>
    <property type="match status" value="1"/>
</dbReference>
<organism evidence="3 4">
    <name type="scientific">Chlorella sorokiniana</name>
    <name type="common">Freshwater green alga</name>
    <dbReference type="NCBI Taxonomy" id="3076"/>
    <lineage>
        <taxon>Eukaryota</taxon>
        <taxon>Viridiplantae</taxon>
        <taxon>Chlorophyta</taxon>
        <taxon>core chlorophytes</taxon>
        <taxon>Trebouxiophyceae</taxon>
        <taxon>Chlorellales</taxon>
        <taxon>Chlorellaceae</taxon>
        <taxon>Chlorella clade</taxon>
        <taxon>Chlorella</taxon>
    </lineage>
</organism>
<reference evidence="3 4" key="1">
    <citation type="journal article" date="2018" name="Plant J.">
        <title>Genome sequences of Chlorella sorokiniana UTEX 1602 and Micractinium conductrix SAG 241.80: implications to maltose excretion by a green alga.</title>
        <authorList>
            <person name="Arriola M.B."/>
            <person name="Velmurugan N."/>
            <person name="Zhang Y."/>
            <person name="Plunkett M.H."/>
            <person name="Hondzo H."/>
            <person name="Barney B.M."/>
        </authorList>
    </citation>
    <scope>NUCLEOTIDE SEQUENCE [LARGE SCALE GENOMIC DNA]</scope>
    <source>
        <strain evidence="4">UTEX 1602</strain>
    </source>
</reference>
<dbReference type="AlphaFoldDB" id="A0A2P6TGU9"/>